<dbReference type="SUPFAM" id="SSF160631">
    <property type="entry name" value="SMI1/KNR4-like"/>
    <property type="match status" value="2"/>
</dbReference>
<evidence type="ECO:0000313" key="1">
    <source>
        <dbReference type="EMBL" id="AZA98427.1"/>
    </source>
</evidence>
<dbReference type="STRING" id="112234.SAMN05421768_106155"/>
<evidence type="ECO:0000313" key="2">
    <source>
        <dbReference type="EMBL" id="SIS38799.1"/>
    </source>
</evidence>
<name>A0A1N7INZ2_9FLAO</name>
<gene>
    <name evidence="1" type="ORF">EG359_01865</name>
    <name evidence="2" type="ORF">SAMN05421768_106155</name>
</gene>
<keyword evidence="4" id="KW-1185">Reference proteome</keyword>
<dbReference type="EMBL" id="FTNZ01000006">
    <property type="protein sequence ID" value="SIS38799.1"/>
    <property type="molecule type" value="Genomic_DNA"/>
</dbReference>
<evidence type="ECO:0008006" key="5">
    <source>
        <dbReference type="Google" id="ProtNLM"/>
    </source>
</evidence>
<evidence type="ECO:0000313" key="3">
    <source>
        <dbReference type="Proteomes" id="UP000186106"/>
    </source>
</evidence>
<dbReference type="KEGG" id="cjt:EG359_01865"/>
<dbReference type="Proteomes" id="UP000186106">
    <property type="component" value="Unassembled WGS sequence"/>
</dbReference>
<dbReference type="InterPro" id="IPR037883">
    <property type="entry name" value="Knr4/Smi1-like_sf"/>
</dbReference>
<organism evidence="2 3">
    <name type="scientific">Chryseobacterium joostei</name>
    <dbReference type="NCBI Taxonomy" id="112234"/>
    <lineage>
        <taxon>Bacteria</taxon>
        <taxon>Pseudomonadati</taxon>
        <taxon>Bacteroidota</taxon>
        <taxon>Flavobacteriia</taxon>
        <taxon>Flavobacteriales</taxon>
        <taxon>Weeksellaceae</taxon>
        <taxon>Chryseobacterium group</taxon>
        <taxon>Chryseobacterium</taxon>
    </lineage>
</organism>
<proteinExistence type="predicted"/>
<dbReference type="EMBL" id="CP033926">
    <property type="protein sequence ID" value="AZA98427.1"/>
    <property type="molecule type" value="Genomic_DNA"/>
</dbReference>
<dbReference type="RefSeq" id="WP_076355558.1">
    <property type="nucleotide sequence ID" value="NZ_CP033926.1"/>
</dbReference>
<accession>A0A1N7INZ2</accession>
<dbReference type="OrthoDB" id="8444591at2"/>
<evidence type="ECO:0000313" key="4">
    <source>
        <dbReference type="Proteomes" id="UP000279541"/>
    </source>
</evidence>
<protein>
    <recommendedName>
        <fullName evidence="5">SMI1/KNR4 family protein</fullName>
    </recommendedName>
</protein>
<dbReference type="AlphaFoldDB" id="A0A1N7INZ2"/>
<sequence length="370" mass="43655">MKLPNQWHSFIKIFQKKFDSEIVYDIVHIFQDQETINERFTTHEFEIYLPDYIPVADDSGGQVAVISKNDKDTKVYLTSYGTLQEKEFRILDRDLLHWMQQKFPFDQKASEMPEMTSEQQAIFEKENDHLLQKVRQFPLLLNFWKQTYSIENLCLPENYPVVEDILAFQEGYAFSSVVTEKLIGEKDGDFRDSWLVIASNYFADPFFIDFNDAKENFPVYFAFHGAGKWTPIQIADSISEFQEILNKIFENRFDRNYLESFLKELTSSGNEFWDEVYQNVLDMSDYTEEEQNEKNDESDWREAEVYIIDIGPNKMKIVSLLKEVYKLSGTEALQMSKQNRILYHKGPYKWIQSSARELESLGATIEIVTL</sequence>
<reference evidence="2 3" key="1">
    <citation type="submission" date="2017-01" db="EMBL/GenBank/DDBJ databases">
        <authorList>
            <person name="Mah S.A."/>
            <person name="Swanson W.J."/>
            <person name="Moy G.W."/>
            <person name="Vacquier V.D."/>
        </authorList>
    </citation>
    <scope>NUCLEOTIDE SEQUENCE [LARGE SCALE GENOMIC DNA]</scope>
    <source>
        <strain evidence="2 3">DSM 16927</strain>
    </source>
</reference>
<dbReference type="Proteomes" id="UP000279541">
    <property type="component" value="Chromosome"/>
</dbReference>
<reference evidence="1 4" key="2">
    <citation type="submission" date="2018-11" db="EMBL/GenBank/DDBJ databases">
        <title>Proposal to divide the Flavobacteriaceae and reorganize its genera based on Amino Acid Identity values calculated from whole genome sequences.</title>
        <authorList>
            <person name="Nicholson A.C."/>
            <person name="Gulvik C.A."/>
            <person name="Whitney A.M."/>
            <person name="Humrighouse B.W."/>
            <person name="Bell M."/>
            <person name="Holmes B."/>
            <person name="Steigerwalt A.G."/>
            <person name="Villarma A."/>
            <person name="Sheth M."/>
            <person name="Batra D."/>
            <person name="Pryor J."/>
            <person name="Bernardet J.-F."/>
            <person name="Hugo C."/>
            <person name="Kampfer P."/>
            <person name="Newman J."/>
            <person name="McQuiston J.R."/>
        </authorList>
    </citation>
    <scope>NUCLEOTIDE SEQUENCE [LARGE SCALE GENOMIC DNA]</scope>
    <source>
        <strain evidence="1 4">DSM 16927</strain>
    </source>
</reference>